<dbReference type="AlphaFoldDB" id="A0A8H3XJE1"/>
<accession>A0A8H3XJE1</accession>
<sequence length="172" mass="19582">MNSVLLAIAAFQRYITKNSPLKGINIHDKQLFPTLNTLLNGKFKWLSAKGKGEMKGSESLTVDECLHILKHNYILDDKSNHKITNQSGSILMNATMQVANITPTFQIAKQILQDSQFNNIKNNESITLSTTSSHELFEEFNKSSQGNIYNNNNSNVTYHIHHKYYYFTLPSQ</sequence>
<dbReference type="EMBL" id="WTPW01001011">
    <property type="protein sequence ID" value="KAF0462675.1"/>
    <property type="molecule type" value="Genomic_DNA"/>
</dbReference>
<reference evidence="1 2" key="1">
    <citation type="journal article" date="2019" name="Environ. Microbiol.">
        <title>At the nexus of three kingdoms: the genome of the mycorrhizal fungus Gigaspora margarita provides insights into plant, endobacterial and fungal interactions.</title>
        <authorList>
            <person name="Venice F."/>
            <person name="Ghignone S."/>
            <person name="Salvioli di Fossalunga A."/>
            <person name="Amselem J."/>
            <person name="Novero M."/>
            <person name="Xianan X."/>
            <person name="Sedzielewska Toro K."/>
            <person name="Morin E."/>
            <person name="Lipzen A."/>
            <person name="Grigoriev I.V."/>
            <person name="Henrissat B."/>
            <person name="Martin F.M."/>
            <person name="Bonfante P."/>
        </authorList>
    </citation>
    <scope>NUCLEOTIDE SEQUENCE [LARGE SCALE GENOMIC DNA]</scope>
    <source>
        <strain evidence="1 2">BEG34</strain>
    </source>
</reference>
<dbReference type="OrthoDB" id="2445412at2759"/>
<dbReference type="Proteomes" id="UP000439903">
    <property type="component" value="Unassembled WGS sequence"/>
</dbReference>
<keyword evidence="2" id="KW-1185">Reference proteome</keyword>
<evidence type="ECO:0000313" key="2">
    <source>
        <dbReference type="Proteomes" id="UP000439903"/>
    </source>
</evidence>
<name>A0A8H3XJE1_GIGMA</name>
<organism evidence="1 2">
    <name type="scientific">Gigaspora margarita</name>
    <dbReference type="NCBI Taxonomy" id="4874"/>
    <lineage>
        <taxon>Eukaryota</taxon>
        <taxon>Fungi</taxon>
        <taxon>Fungi incertae sedis</taxon>
        <taxon>Mucoromycota</taxon>
        <taxon>Glomeromycotina</taxon>
        <taxon>Glomeromycetes</taxon>
        <taxon>Diversisporales</taxon>
        <taxon>Gigasporaceae</taxon>
        <taxon>Gigaspora</taxon>
    </lineage>
</organism>
<comment type="caution">
    <text evidence="1">The sequence shown here is derived from an EMBL/GenBank/DDBJ whole genome shotgun (WGS) entry which is preliminary data.</text>
</comment>
<evidence type="ECO:0000313" key="1">
    <source>
        <dbReference type="EMBL" id="KAF0462675.1"/>
    </source>
</evidence>
<protein>
    <submittedName>
        <fullName evidence="1">Zinc finger mym-type protein 2-like: PROVISIONAL</fullName>
    </submittedName>
</protein>
<gene>
    <name evidence="1" type="ORF">F8M41_000272</name>
</gene>
<proteinExistence type="predicted"/>